<evidence type="ECO:0000259" key="9">
    <source>
        <dbReference type="Pfam" id="PF02518"/>
    </source>
</evidence>
<comment type="catalytic activity">
    <reaction evidence="1">
        <text>ATP + protein L-histidine = ADP + protein N-phospho-L-histidine.</text>
        <dbReference type="EC" id="2.7.13.3"/>
    </reaction>
</comment>
<feature type="domain" description="Signal transduction histidine kinase subgroup 3 dimerisation and phosphoacceptor" evidence="10">
    <location>
        <begin position="180"/>
        <end position="247"/>
    </location>
</feature>
<gene>
    <name evidence="12" type="ORF">NOCA1150017</name>
</gene>
<dbReference type="SUPFAM" id="SSF55874">
    <property type="entry name" value="ATPase domain of HSP90 chaperone/DNA topoisomerase II/histidine kinase"/>
    <property type="match status" value="1"/>
</dbReference>
<dbReference type="GO" id="GO:0046983">
    <property type="term" value="F:protein dimerization activity"/>
    <property type="evidence" value="ECO:0007669"/>
    <property type="project" value="InterPro"/>
</dbReference>
<dbReference type="PANTHER" id="PTHR24421">
    <property type="entry name" value="NITRATE/NITRITE SENSOR PROTEIN NARX-RELATED"/>
    <property type="match status" value="1"/>
</dbReference>
<feature type="domain" description="Histidine kinase/HSP90-like ATPase" evidence="9">
    <location>
        <begin position="284"/>
        <end position="368"/>
    </location>
</feature>
<dbReference type="EC" id="2.7.13.3" evidence="2"/>
<evidence type="ECO:0000256" key="2">
    <source>
        <dbReference type="ARBA" id="ARBA00012438"/>
    </source>
</evidence>
<feature type="transmembrane region" description="Helical" evidence="8">
    <location>
        <begin position="102"/>
        <end position="135"/>
    </location>
</feature>
<dbReference type="InterPro" id="IPR036890">
    <property type="entry name" value="HATPase_C_sf"/>
</dbReference>
<evidence type="ECO:0000259" key="10">
    <source>
        <dbReference type="Pfam" id="PF07730"/>
    </source>
</evidence>
<keyword evidence="3" id="KW-0597">Phosphoprotein</keyword>
<accession>A0A2P2C935</accession>
<dbReference type="GO" id="GO:0000155">
    <property type="term" value="F:phosphorelay sensor kinase activity"/>
    <property type="evidence" value="ECO:0007669"/>
    <property type="project" value="InterPro"/>
</dbReference>
<evidence type="ECO:0000256" key="3">
    <source>
        <dbReference type="ARBA" id="ARBA00022553"/>
    </source>
</evidence>
<evidence type="ECO:0000256" key="4">
    <source>
        <dbReference type="ARBA" id="ARBA00022679"/>
    </source>
</evidence>
<reference evidence="12" key="1">
    <citation type="submission" date="2015-08" db="EMBL/GenBank/DDBJ databases">
        <authorList>
            <person name="Babu N.S."/>
            <person name="Beckwith C.J."/>
            <person name="Beseler K.G."/>
            <person name="Brison A."/>
            <person name="Carone J.V."/>
            <person name="Caskin T.P."/>
            <person name="Diamond M."/>
            <person name="Durham M.E."/>
            <person name="Foxe J.M."/>
            <person name="Go M."/>
            <person name="Henderson B.A."/>
            <person name="Jones I.B."/>
            <person name="McGettigan J.A."/>
            <person name="Micheletti S.J."/>
            <person name="Nasrallah M.E."/>
            <person name="Ortiz D."/>
            <person name="Piller C.R."/>
            <person name="Privatt S.R."/>
            <person name="Schneider S.L."/>
            <person name="Sharp S."/>
            <person name="Smith T.C."/>
            <person name="Stanton J.D."/>
            <person name="Ullery H.E."/>
            <person name="Wilson R.J."/>
            <person name="Serrano M.G."/>
            <person name="Buck G."/>
            <person name="Lee V."/>
            <person name="Wang Y."/>
            <person name="Carvalho R."/>
            <person name="Voegtly L."/>
            <person name="Shi R."/>
            <person name="Duckworth R."/>
            <person name="Johnson A."/>
            <person name="Loviza R."/>
            <person name="Walstead R."/>
            <person name="Shah Z."/>
            <person name="Kiflezghi M."/>
            <person name="Wade K."/>
            <person name="Ball S.L."/>
            <person name="Bradley K.W."/>
            <person name="Asai D.J."/>
            <person name="Bowman C.A."/>
            <person name="Russell D.A."/>
            <person name="Pope W.H."/>
            <person name="Jacobs-Sera D."/>
            <person name="Hendrix R.W."/>
            <person name="Hatfull G.F."/>
        </authorList>
    </citation>
    <scope>NUCLEOTIDE SEQUENCE</scope>
</reference>
<feature type="domain" description="Putative sensor" evidence="11">
    <location>
        <begin position="13"/>
        <end position="136"/>
    </location>
</feature>
<dbReference type="Pfam" id="PF07730">
    <property type="entry name" value="HisKA_3"/>
    <property type="match status" value="1"/>
</dbReference>
<dbReference type="EMBL" id="CZKB01000007">
    <property type="protein sequence ID" value="CUR58509.1"/>
    <property type="molecule type" value="Genomic_DNA"/>
</dbReference>
<dbReference type="GO" id="GO:0005524">
    <property type="term" value="F:ATP binding"/>
    <property type="evidence" value="ECO:0007669"/>
    <property type="project" value="UniProtKB-KW"/>
</dbReference>
<dbReference type="AlphaFoldDB" id="A0A2P2C935"/>
<feature type="transmembrane region" description="Helical" evidence="8">
    <location>
        <begin position="38"/>
        <end position="58"/>
    </location>
</feature>
<feature type="transmembrane region" description="Helical" evidence="8">
    <location>
        <begin position="12"/>
        <end position="32"/>
    </location>
</feature>
<name>A0A2P2C935_9ZZZZ</name>
<keyword evidence="8" id="KW-0472">Membrane</keyword>
<protein>
    <recommendedName>
        <fullName evidence="2">histidine kinase</fullName>
        <ecNumber evidence="2">2.7.13.3</ecNumber>
    </recommendedName>
</protein>
<dbReference type="InterPro" id="IPR011712">
    <property type="entry name" value="Sig_transdc_His_kin_sub3_dim/P"/>
</dbReference>
<keyword evidence="7" id="KW-0067">ATP-binding</keyword>
<dbReference type="Pfam" id="PF13796">
    <property type="entry name" value="Sensor"/>
    <property type="match status" value="1"/>
</dbReference>
<evidence type="ECO:0000313" key="12">
    <source>
        <dbReference type="EMBL" id="CUR58509.1"/>
    </source>
</evidence>
<keyword evidence="5" id="KW-0547">Nucleotide-binding</keyword>
<dbReference type="Gene3D" id="1.20.5.1930">
    <property type="match status" value="1"/>
</dbReference>
<evidence type="ECO:0000256" key="8">
    <source>
        <dbReference type="SAM" id="Phobius"/>
    </source>
</evidence>
<dbReference type="InterPro" id="IPR050482">
    <property type="entry name" value="Sensor_HK_TwoCompSys"/>
</dbReference>
<dbReference type="PANTHER" id="PTHR24421:SF10">
    <property type="entry name" value="NITRATE_NITRITE SENSOR PROTEIN NARQ"/>
    <property type="match status" value="1"/>
</dbReference>
<dbReference type="InterPro" id="IPR003594">
    <property type="entry name" value="HATPase_dom"/>
</dbReference>
<dbReference type="Gene3D" id="3.30.565.10">
    <property type="entry name" value="Histidine kinase-like ATPase, C-terminal domain"/>
    <property type="match status" value="1"/>
</dbReference>
<evidence type="ECO:0000256" key="1">
    <source>
        <dbReference type="ARBA" id="ARBA00000085"/>
    </source>
</evidence>
<keyword evidence="8" id="KW-1133">Transmembrane helix</keyword>
<keyword evidence="6 12" id="KW-0418">Kinase</keyword>
<evidence type="ECO:0000256" key="6">
    <source>
        <dbReference type="ARBA" id="ARBA00022777"/>
    </source>
</evidence>
<sequence>MAQRPSPLRLTGYALAQVALAVPTMLAATLVAVGGGTALLVVGIPILLVGLPLLRWIADRHRAMAAETLGHPVPADRLPDDDLPLLRRLGTWGRDPMTWRELAWAFVSASVGLAVSLVVVALMVCIVTLFLWWFATPQLMRLRSVADARLLSRGSHELLEERVQVLTETRAETVEDSAAELRRIERDLHDGAQARLVALQMNLGLARDLMDTDPVAARDLLAEASTTTGAALGDIRDVVRGIHPPVLADRGLAGAVQALALDLAVPVTVVGDLPDRPSAPVETAAYFAVLECLANVTKHADAEHAWVELERRDDLLVVVVGDDGRGGADPAGGTGLRGVARRLAALDGSVRVSSPAGGPTLVTLEVPCESSSPRTTPSSATG</sequence>
<proteinExistence type="predicted"/>
<evidence type="ECO:0000256" key="5">
    <source>
        <dbReference type="ARBA" id="ARBA00022741"/>
    </source>
</evidence>
<dbReference type="GO" id="GO:0016020">
    <property type="term" value="C:membrane"/>
    <property type="evidence" value="ECO:0007669"/>
    <property type="project" value="InterPro"/>
</dbReference>
<keyword evidence="8" id="KW-0812">Transmembrane</keyword>
<organism evidence="12">
    <name type="scientific">metagenome</name>
    <dbReference type="NCBI Taxonomy" id="256318"/>
    <lineage>
        <taxon>unclassified sequences</taxon>
        <taxon>metagenomes</taxon>
    </lineage>
</organism>
<dbReference type="CDD" id="cd16917">
    <property type="entry name" value="HATPase_UhpB-NarQ-NarX-like"/>
    <property type="match status" value="1"/>
</dbReference>
<dbReference type="Pfam" id="PF02518">
    <property type="entry name" value="HATPase_c"/>
    <property type="match status" value="1"/>
</dbReference>
<evidence type="ECO:0000259" key="11">
    <source>
        <dbReference type="Pfam" id="PF13796"/>
    </source>
</evidence>
<keyword evidence="4" id="KW-0808">Transferase</keyword>
<evidence type="ECO:0000256" key="7">
    <source>
        <dbReference type="ARBA" id="ARBA00022840"/>
    </source>
</evidence>
<dbReference type="InterPro" id="IPR025828">
    <property type="entry name" value="Put_sensor_dom"/>
</dbReference>